<evidence type="ECO:0000256" key="7">
    <source>
        <dbReference type="ARBA" id="ARBA00022840"/>
    </source>
</evidence>
<feature type="region of interest" description="Disordered" evidence="11">
    <location>
        <begin position="301"/>
        <end position="337"/>
    </location>
</feature>
<dbReference type="FunFam" id="1.10.510.10:FF:000095">
    <property type="entry name" value="protein STRUBBELIG-RECEPTOR FAMILY 8"/>
    <property type="match status" value="1"/>
</dbReference>
<keyword evidence="17" id="KW-1185">Reference proteome</keyword>
<dbReference type="GO" id="GO:0004672">
    <property type="term" value="F:protein kinase activity"/>
    <property type="evidence" value="ECO:0007669"/>
    <property type="project" value="InterPro"/>
</dbReference>
<name>A0AAD2A5H9_9LAMI</name>
<evidence type="ECO:0000256" key="3">
    <source>
        <dbReference type="ARBA" id="ARBA00022614"/>
    </source>
</evidence>
<dbReference type="Pfam" id="PF00560">
    <property type="entry name" value="LRR_1"/>
    <property type="match status" value="1"/>
</dbReference>
<dbReference type="Pfam" id="PF07714">
    <property type="entry name" value="PK_Tyr_Ser-Thr"/>
    <property type="match status" value="1"/>
</dbReference>
<dbReference type="Gene3D" id="3.80.10.10">
    <property type="entry name" value="Ribonuclease Inhibitor"/>
    <property type="match status" value="2"/>
</dbReference>
<keyword evidence="7" id="KW-0067">ATP-binding</keyword>
<dbReference type="FunFam" id="3.80.10.10:FF:000111">
    <property type="entry name" value="LRR receptor-like serine/threonine-protein kinase ERECTA"/>
    <property type="match status" value="1"/>
</dbReference>
<evidence type="ECO:0000256" key="13">
    <source>
        <dbReference type="SAM" id="SignalP"/>
    </source>
</evidence>
<evidence type="ECO:0000256" key="4">
    <source>
        <dbReference type="ARBA" id="ARBA00022692"/>
    </source>
</evidence>
<keyword evidence="6" id="KW-0547">Nucleotide-binding</keyword>
<dbReference type="GO" id="GO:0016020">
    <property type="term" value="C:membrane"/>
    <property type="evidence" value="ECO:0007669"/>
    <property type="project" value="UniProtKB-SubCell"/>
</dbReference>
<keyword evidence="9 12" id="KW-0472">Membrane</keyword>
<evidence type="ECO:0008006" key="18">
    <source>
        <dbReference type="Google" id="ProtNLM"/>
    </source>
</evidence>
<feature type="domain" description="Serine-threonine/tyrosine-protein kinase catalytic" evidence="14">
    <location>
        <begin position="364"/>
        <end position="639"/>
    </location>
</feature>
<feature type="signal peptide" evidence="13">
    <location>
        <begin position="1"/>
        <end position="24"/>
    </location>
</feature>
<feature type="chain" id="PRO_5042233233" description="Protein kinase domain-containing protein" evidence="13">
    <location>
        <begin position="25"/>
        <end position="673"/>
    </location>
</feature>
<dbReference type="CDD" id="cd14066">
    <property type="entry name" value="STKc_IRAK"/>
    <property type="match status" value="1"/>
</dbReference>
<dbReference type="InterPro" id="IPR046959">
    <property type="entry name" value="PRK1-6/SRF4-like"/>
</dbReference>
<proteinExistence type="inferred from homology"/>
<sequence>MDVHFLCLLLLSTTLLTLSHSAAAATNDTAALFLFRSQTDHHGTLLSNWTTTTNSTTACTANWVGVKCINNRVTALSLPSLNLRGPIDSLSSLDQLRLLDLHDNRLNGSLAPTTQCLNLKLIYLSSNDFSGEIPPELSSLRRLLRIDLSDNNLRGAIPTQFFKLSRLLTLHLQDNELSGTIPESLGSLPQLNDLNLSNNMLYGMVPQILISRYGEASFSGNEELCGTSPLPQCSYTGVSPAFAQTVPSNPSSFPSSVQEPNKHNKRLSSASIVAIVVANSVILLVITSFVIAYYCRRQSSNAKSMTGSDGGTRRSSYSGEKRVYANSGGGGDNDGTNGTDKNKLVFFDRKKEFELEDLLRASAEMLGKGSLGSVYKAALDDGLTVAVKRLKDANPCSRKEFEQYMDVIGKLKHPNIVRFRAYYYAKEEKLLVYDYLPNGSLNYLLHGNRGPGRIPLDWTTRISLILGAARGLAIIHEQYAALRIPHGNVKSSNILLDKNGVACISDFGLSLLLNPVHAIARLGGYKAPEQTEIKKLSQKADVYSFGVLLLEILTGRVPSQYPSPASHSVNEVDEEWTAVDLPKWVRSVVRDEWTAEVFDQELLRYKNIEEELVSMLHVAMACVVQQPENRPTMSEVVKMIEEIRVEESPLGDDYDESRNSLSPSLATTEDGLV</sequence>
<dbReference type="Pfam" id="PF13855">
    <property type="entry name" value="LRR_8"/>
    <property type="match status" value="1"/>
</dbReference>
<evidence type="ECO:0000313" key="16">
    <source>
        <dbReference type="EMBL" id="CAI9778957.1"/>
    </source>
</evidence>
<evidence type="ECO:0000256" key="2">
    <source>
        <dbReference type="ARBA" id="ARBA00009592"/>
    </source>
</evidence>
<evidence type="ECO:0000256" key="10">
    <source>
        <dbReference type="ARBA" id="ARBA00023180"/>
    </source>
</evidence>
<comment type="subcellular location">
    <subcellularLocation>
        <location evidence="1">Membrane</location>
        <topology evidence="1">Single-pass membrane protein</topology>
    </subcellularLocation>
</comment>
<feature type="compositionally biased region" description="Polar residues" evidence="11">
    <location>
        <begin position="301"/>
        <end position="318"/>
    </location>
</feature>
<dbReference type="GO" id="GO:0005524">
    <property type="term" value="F:ATP binding"/>
    <property type="evidence" value="ECO:0007669"/>
    <property type="project" value="UniProtKB-KW"/>
</dbReference>
<dbReference type="InterPro" id="IPR032675">
    <property type="entry name" value="LRR_dom_sf"/>
</dbReference>
<evidence type="ECO:0000256" key="5">
    <source>
        <dbReference type="ARBA" id="ARBA00022737"/>
    </source>
</evidence>
<dbReference type="AlphaFoldDB" id="A0AAD2A5H9"/>
<keyword evidence="5" id="KW-0677">Repeat</keyword>
<reference evidence="16" key="1">
    <citation type="submission" date="2023-05" db="EMBL/GenBank/DDBJ databases">
        <authorList>
            <person name="Huff M."/>
        </authorList>
    </citation>
    <scope>NUCLEOTIDE SEQUENCE</scope>
</reference>
<feature type="region of interest" description="Disordered" evidence="11">
    <location>
        <begin position="648"/>
        <end position="673"/>
    </location>
</feature>
<comment type="similarity">
    <text evidence="2">Belongs to the RLP family.</text>
</comment>
<evidence type="ECO:0000256" key="8">
    <source>
        <dbReference type="ARBA" id="ARBA00022989"/>
    </source>
</evidence>
<keyword evidence="8 12" id="KW-1133">Transmembrane helix</keyword>
<dbReference type="InterPro" id="IPR001245">
    <property type="entry name" value="Ser-Thr/Tyr_kinase_cat_dom"/>
</dbReference>
<dbReference type="PANTHER" id="PTHR48007:SF4">
    <property type="entry name" value="LEUCINE-RICH REPEAT RECEPTOR-LIKE PROTEIN KINASE PXC1"/>
    <property type="match status" value="1"/>
</dbReference>
<evidence type="ECO:0000313" key="17">
    <source>
        <dbReference type="Proteomes" id="UP000834106"/>
    </source>
</evidence>
<keyword evidence="10" id="KW-0325">Glycoprotein</keyword>
<dbReference type="InterPro" id="IPR013210">
    <property type="entry name" value="LRR_N_plant-typ"/>
</dbReference>
<organism evidence="16 17">
    <name type="scientific">Fraxinus pennsylvanica</name>
    <dbReference type="NCBI Taxonomy" id="56036"/>
    <lineage>
        <taxon>Eukaryota</taxon>
        <taxon>Viridiplantae</taxon>
        <taxon>Streptophyta</taxon>
        <taxon>Embryophyta</taxon>
        <taxon>Tracheophyta</taxon>
        <taxon>Spermatophyta</taxon>
        <taxon>Magnoliopsida</taxon>
        <taxon>eudicotyledons</taxon>
        <taxon>Gunneridae</taxon>
        <taxon>Pentapetalae</taxon>
        <taxon>asterids</taxon>
        <taxon>lamiids</taxon>
        <taxon>Lamiales</taxon>
        <taxon>Oleaceae</taxon>
        <taxon>Oleeae</taxon>
        <taxon>Fraxinus</taxon>
    </lineage>
</organism>
<dbReference type="EMBL" id="OU503051">
    <property type="protein sequence ID" value="CAI9778957.1"/>
    <property type="molecule type" value="Genomic_DNA"/>
</dbReference>
<evidence type="ECO:0000256" key="12">
    <source>
        <dbReference type="SAM" id="Phobius"/>
    </source>
</evidence>
<accession>A0AAD2A5H9</accession>
<evidence type="ECO:0000256" key="1">
    <source>
        <dbReference type="ARBA" id="ARBA00004167"/>
    </source>
</evidence>
<dbReference type="InterPro" id="IPR011009">
    <property type="entry name" value="Kinase-like_dom_sf"/>
</dbReference>
<feature type="domain" description="Leucine-rich repeat-containing N-terminal plant-type" evidence="15">
    <location>
        <begin position="27"/>
        <end position="68"/>
    </location>
</feature>
<keyword evidence="3" id="KW-0433">Leucine-rich repeat</keyword>
<dbReference type="PANTHER" id="PTHR48007">
    <property type="entry name" value="LEUCINE-RICH REPEAT RECEPTOR-LIKE PROTEIN KINASE PXC1"/>
    <property type="match status" value="1"/>
</dbReference>
<keyword evidence="13" id="KW-0732">Signal</keyword>
<feature type="transmembrane region" description="Helical" evidence="12">
    <location>
        <begin position="272"/>
        <end position="295"/>
    </location>
</feature>
<dbReference type="FunFam" id="3.30.200.20:FF:000307">
    <property type="entry name" value="pollen receptor-like kinase 1"/>
    <property type="match status" value="1"/>
</dbReference>
<evidence type="ECO:0000256" key="11">
    <source>
        <dbReference type="SAM" id="MobiDB-lite"/>
    </source>
</evidence>
<protein>
    <recommendedName>
        <fullName evidence="18">Protein kinase domain-containing protein</fullName>
    </recommendedName>
</protein>
<dbReference type="InterPro" id="IPR001611">
    <property type="entry name" value="Leu-rich_rpt"/>
</dbReference>
<dbReference type="SUPFAM" id="SSF56112">
    <property type="entry name" value="Protein kinase-like (PK-like)"/>
    <property type="match status" value="1"/>
</dbReference>
<evidence type="ECO:0000259" key="14">
    <source>
        <dbReference type="Pfam" id="PF07714"/>
    </source>
</evidence>
<dbReference type="Gene3D" id="3.30.200.20">
    <property type="entry name" value="Phosphorylase Kinase, domain 1"/>
    <property type="match status" value="1"/>
</dbReference>
<dbReference type="Pfam" id="PF08263">
    <property type="entry name" value="LRRNT_2"/>
    <property type="match status" value="1"/>
</dbReference>
<dbReference type="SUPFAM" id="SSF52058">
    <property type="entry name" value="L domain-like"/>
    <property type="match status" value="1"/>
</dbReference>
<evidence type="ECO:0000259" key="15">
    <source>
        <dbReference type="Pfam" id="PF08263"/>
    </source>
</evidence>
<dbReference type="Gene3D" id="1.10.510.10">
    <property type="entry name" value="Transferase(Phosphotransferase) domain 1"/>
    <property type="match status" value="1"/>
</dbReference>
<keyword evidence="4 12" id="KW-0812">Transmembrane</keyword>
<evidence type="ECO:0000256" key="6">
    <source>
        <dbReference type="ARBA" id="ARBA00022741"/>
    </source>
</evidence>
<dbReference type="Proteomes" id="UP000834106">
    <property type="component" value="Chromosome 16"/>
</dbReference>
<gene>
    <name evidence="16" type="ORF">FPE_LOCUS26387</name>
</gene>
<evidence type="ECO:0000256" key="9">
    <source>
        <dbReference type="ARBA" id="ARBA00023136"/>
    </source>
</evidence>